<dbReference type="InterPro" id="IPR000160">
    <property type="entry name" value="GGDEF_dom"/>
</dbReference>
<dbReference type="SUPFAM" id="SSF55073">
    <property type="entry name" value="Nucleotide cyclase"/>
    <property type="match status" value="1"/>
</dbReference>
<dbReference type="Pfam" id="PF17152">
    <property type="entry name" value="CHASE8"/>
    <property type="match status" value="1"/>
</dbReference>
<dbReference type="InterPro" id="IPR035919">
    <property type="entry name" value="EAL_sf"/>
</dbReference>
<comment type="caution">
    <text evidence="5">The sequence shown here is derived from an EMBL/GenBank/DDBJ whole genome shotgun (WGS) entry which is preliminary data.</text>
</comment>
<dbReference type="SMART" id="SM00052">
    <property type="entry name" value="EAL"/>
    <property type="match status" value="1"/>
</dbReference>
<feature type="transmembrane region" description="Helical" evidence="2">
    <location>
        <begin position="148"/>
        <end position="166"/>
    </location>
</feature>
<evidence type="ECO:0000259" key="3">
    <source>
        <dbReference type="PROSITE" id="PS50883"/>
    </source>
</evidence>
<keyword evidence="2" id="KW-0812">Transmembrane</keyword>
<protein>
    <submittedName>
        <fullName evidence="5">EAL domain-containing protein</fullName>
    </submittedName>
</protein>
<dbReference type="Gene3D" id="3.30.70.270">
    <property type="match status" value="1"/>
</dbReference>
<dbReference type="InterPro" id="IPR029787">
    <property type="entry name" value="Nucleotide_cyclase"/>
</dbReference>
<organism evidence="5 6">
    <name type="scientific">Luteimonas rhizosphaericola</name>
    <dbReference type="NCBI Taxonomy" id="3042024"/>
    <lineage>
        <taxon>Bacteria</taxon>
        <taxon>Pseudomonadati</taxon>
        <taxon>Pseudomonadota</taxon>
        <taxon>Gammaproteobacteria</taxon>
        <taxon>Lysobacterales</taxon>
        <taxon>Lysobacteraceae</taxon>
        <taxon>Luteimonas</taxon>
    </lineage>
</organism>
<dbReference type="PROSITE" id="PS50887">
    <property type="entry name" value="GGDEF"/>
    <property type="match status" value="1"/>
</dbReference>
<feature type="region of interest" description="Disordered" evidence="1">
    <location>
        <begin position="611"/>
        <end position="631"/>
    </location>
</feature>
<name>A0ABT6JK20_9GAMM</name>
<evidence type="ECO:0000256" key="1">
    <source>
        <dbReference type="SAM" id="MobiDB-lite"/>
    </source>
</evidence>
<evidence type="ECO:0000313" key="5">
    <source>
        <dbReference type="EMBL" id="MDH5831022.1"/>
    </source>
</evidence>
<dbReference type="InterPro" id="IPR052155">
    <property type="entry name" value="Biofilm_reg_signaling"/>
</dbReference>
<dbReference type="SMART" id="SM00267">
    <property type="entry name" value="GGDEF"/>
    <property type="match status" value="1"/>
</dbReference>
<dbReference type="SUPFAM" id="SSF141868">
    <property type="entry name" value="EAL domain-like"/>
    <property type="match status" value="1"/>
</dbReference>
<dbReference type="RefSeq" id="WP_280601964.1">
    <property type="nucleotide sequence ID" value="NZ_JARXRN010000025.1"/>
</dbReference>
<dbReference type="InterPro" id="IPR001633">
    <property type="entry name" value="EAL_dom"/>
</dbReference>
<feature type="domain" description="GGDEF" evidence="4">
    <location>
        <begin position="214"/>
        <end position="347"/>
    </location>
</feature>
<sequence>MSASALRAGLPGVRMNTLAAALVLLLAGGVLMLIQWVGIRAEYLADAEAQARVVASSSAAAVMFRDAAGAADTLAPLASVPMVRRARILDDTAAVIARYPQTDGAAPADATTDCRRGCTWVSAPVRLHDRQVGVVQLQIDMARAHARVWGLLLAFCIAALVAYALAYPLMRRMRERAQGAEAQLRYLAHFDPVTGLHNRNAFNAQLEDGRARGGRMALIQLDLDRFKDVNDKLGHQGGDQLLRQVAARLVETLGEGEHLFRLGGDEFAVVVLEPARVAQVIGTAEAILARFAAPFVVDGVTLSITASAGTSLWPDDADRLDSLAANADMAMYCAKREGRNRATAFEPRLREAQLARIGIRDALGLAIAAGQLALHYQPQVCARTGRLQGAEALLRWTHPDLGTVPPSMFIPIAEEGRLIIELGRWVVAEACRQMAAWHAAGHGYVRVAVNLSVRQTRDEALPAFIDHVLRTTAVPARCLELEVTESVLMEDTDLAVSQLARLRARGLQLSIDDFGTGYSSMAYLRRLPIDKLKIDMAFVQAVPGEGEAIASAILAMADAFGLQVVAEGVETTAQRDFFRDAGCQHLQGYLFGRALPATEFAASWLVAHGTPGAPGDDSGRHPDTTMQARAG</sequence>
<dbReference type="CDD" id="cd01949">
    <property type="entry name" value="GGDEF"/>
    <property type="match status" value="1"/>
</dbReference>
<gene>
    <name evidence="5" type="ORF">QFW80_10895</name>
</gene>
<dbReference type="InterPro" id="IPR043128">
    <property type="entry name" value="Rev_trsase/Diguanyl_cyclase"/>
</dbReference>
<dbReference type="CDD" id="cd01948">
    <property type="entry name" value="EAL"/>
    <property type="match status" value="1"/>
</dbReference>
<evidence type="ECO:0000313" key="6">
    <source>
        <dbReference type="Proteomes" id="UP001156831"/>
    </source>
</evidence>
<dbReference type="NCBIfam" id="TIGR00254">
    <property type="entry name" value="GGDEF"/>
    <property type="match status" value="1"/>
</dbReference>
<dbReference type="Pfam" id="PF00563">
    <property type="entry name" value="EAL"/>
    <property type="match status" value="1"/>
</dbReference>
<keyword evidence="2" id="KW-0472">Membrane</keyword>
<reference evidence="5 6" key="1">
    <citation type="submission" date="2023-04" db="EMBL/GenBank/DDBJ databases">
        <title>Luteimonas sp. M1R5S18.</title>
        <authorList>
            <person name="Sun J.-Q."/>
        </authorList>
    </citation>
    <scope>NUCLEOTIDE SEQUENCE [LARGE SCALE GENOMIC DNA]</scope>
    <source>
        <strain evidence="5 6">M1R5S18</strain>
    </source>
</reference>
<dbReference type="EMBL" id="JARXRN010000025">
    <property type="protein sequence ID" value="MDH5831022.1"/>
    <property type="molecule type" value="Genomic_DNA"/>
</dbReference>
<evidence type="ECO:0000256" key="2">
    <source>
        <dbReference type="SAM" id="Phobius"/>
    </source>
</evidence>
<dbReference type="PANTHER" id="PTHR44757:SF2">
    <property type="entry name" value="BIOFILM ARCHITECTURE MAINTENANCE PROTEIN MBAA"/>
    <property type="match status" value="1"/>
</dbReference>
<dbReference type="Pfam" id="PF00990">
    <property type="entry name" value="GGDEF"/>
    <property type="match status" value="1"/>
</dbReference>
<proteinExistence type="predicted"/>
<dbReference type="PROSITE" id="PS50883">
    <property type="entry name" value="EAL"/>
    <property type="match status" value="1"/>
</dbReference>
<accession>A0ABT6JK20</accession>
<dbReference type="Gene3D" id="3.20.20.450">
    <property type="entry name" value="EAL domain"/>
    <property type="match status" value="1"/>
</dbReference>
<dbReference type="PANTHER" id="PTHR44757">
    <property type="entry name" value="DIGUANYLATE CYCLASE DGCP"/>
    <property type="match status" value="1"/>
</dbReference>
<keyword evidence="6" id="KW-1185">Reference proteome</keyword>
<evidence type="ECO:0000259" key="4">
    <source>
        <dbReference type="PROSITE" id="PS50887"/>
    </source>
</evidence>
<feature type="domain" description="EAL" evidence="3">
    <location>
        <begin position="356"/>
        <end position="608"/>
    </location>
</feature>
<keyword evidence="2" id="KW-1133">Transmembrane helix</keyword>
<dbReference type="Proteomes" id="UP001156831">
    <property type="component" value="Unassembled WGS sequence"/>
</dbReference>
<dbReference type="InterPro" id="IPR033417">
    <property type="entry name" value="CHASE8"/>
</dbReference>